<evidence type="ECO:0000256" key="6">
    <source>
        <dbReference type="ARBA" id="ARBA00022729"/>
    </source>
</evidence>
<dbReference type="SMART" id="SM00041">
    <property type="entry name" value="CT"/>
    <property type="match status" value="1"/>
</dbReference>
<dbReference type="InterPro" id="IPR006207">
    <property type="entry name" value="Cys_knot_C"/>
</dbReference>
<keyword evidence="4" id="KW-0964">Secreted</keyword>
<keyword evidence="5" id="KW-0372">Hormone</keyword>
<keyword evidence="7 9" id="KW-1015">Disulfide bond</keyword>
<dbReference type="AlphaFoldDB" id="A0A9D4P8G6"/>
<comment type="subcellular location">
    <subcellularLocation>
        <location evidence="1">Secreted</location>
    </subcellularLocation>
</comment>
<dbReference type="Proteomes" id="UP000828236">
    <property type="component" value="Unassembled WGS sequence"/>
</dbReference>
<comment type="caution">
    <text evidence="13">The sequence shown here is derived from an EMBL/GenBank/DDBJ whole genome shotgun (WGS) entry which is preliminary data.</text>
</comment>
<feature type="disulfide bond" evidence="9">
    <location>
        <begin position="33"/>
        <end position="82"/>
    </location>
</feature>
<dbReference type="GO" id="GO:0005615">
    <property type="term" value="C:extracellular space"/>
    <property type="evidence" value="ECO:0007669"/>
    <property type="project" value="TreeGrafter"/>
</dbReference>
<evidence type="ECO:0000259" key="11">
    <source>
        <dbReference type="PROSITE" id="PS01225"/>
    </source>
</evidence>
<dbReference type="PROSITE" id="PS50227">
    <property type="entry name" value="G_PROTEIN_RECEP_F2_3"/>
    <property type="match status" value="1"/>
</dbReference>
<dbReference type="Pfam" id="PF03045">
    <property type="entry name" value="DAN"/>
    <property type="match status" value="1"/>
</dbReference>
<name>A0A9D4P8G6_DERFA</name>
<dbReference type="InterPro" id="IPR004133">
    <property type="entry name" value="DAN_dom"/>
</dbReference>
<dbReference type="GO" id="GO:0038098">
    <property type="term" value="P:sequestering of BMP from receptor via BMP binding"/>
    <property type="evidence" value="ECO:0007669"/>
    <property type="project" value="TreeGrafter"/>
</dbReference>
<evidence type="ECO:0000256" key="5">
    <source>
        <dbReference type="ARBA" id="ARBA00022702"/>
    </source>
</evidence>
<protein>
    <recommendedName>
        <fullName evidence="3">Bursicon</fullName>
    </recommendedName>
    <alternativeName>
        <fullName evidence="8">Bursicon subunit alpha</fullName>
    </alternativeName>
</protein>
<dbReference type="EMBL" id="SDOV01000001">
    <property type="protein sequence ID" value="KAH7645882.1"/>
    <property type="molecule type" value="Genomic_DNA"/>
</dbReference>
<dbReference type="SUPFAM" id="SSF111418">
    <property type="entry name" value="Hormone receptor domain"/>
    <property type="match status" value="1"/>
</dbReference>
<dbReference type="PROSITE" id="PS01225">
    <property type="entry name" value="CTCK_2"/>
    <property type="match status" value="1"/>
</dbReference>
<evidence type="ECO:0000256" key="7">
    <source>
        <dbReference type="ARBA" id="ARBA00023157"/>
    </source>
</evidence>
<organism evidence="13">
    <name type="scientific">Dermatophagoides farinae</name>
    <name type="common">American house dust mite</name>
    <dbReference type="NCBI Taxonomy" id="6954"/>
    <lineage>
        <taxon>Eukaryota</taxon>
        <taxon>Metazoa</taxon>
        <taxon>Ecdysozoa</taxon>
        <taxon>Arthropoda</taxon>
        <taxon>Chelicerata</taxon>
        <taxon>Arachnida</taxon>
        <taxon>Acari</taxon>
        <taxon>Acariformes</taxon>
        <taxon>Sarcoptiformes</taxon>
        <taxon>Astigmata</taxon>
        <taxon>Psoroptidia</taxon>
        <taxon>Analgoidea</taxon>
        <taxon>Pyroglyphidae</taxon>
        <taxon>Dermatophagoidinae</taxon>
        <taxon>Dermatophagoides</taxon>
    </lineage>
</organism>
<gene>
    <name evidence="13" type="ORF">HUG17_1420</name>
</gene>
<evidence type="ECO:0000256" key="4">
    <source>
        <dbReference type="ARBA" id="ARBA00022525"/>
    </source>
</evidence>
<evidence type="ECO:0000256" key="10">
    <source>
        <dbReference type="SAM" id="MobiDB-lite"/>
    </source>
</evidence>
<dbReference type="Gene3D" id="2.10.90.10">
    <property type="entry name" value="Cystine-knot cytokines"/>
    <property type="match status" value="1"/>
</dbReference>
<feature type="domain" description="G-protein coupled receptors family 2 profile 1" evidence="12">
    <location>
        <begin position="310"/>
        <end position="403"/>
    </location>
</feature>
<dbReference type="InterPro" id="IPR001879">
    <property type="entry name" value="GPCR_2_extracellular_dom"/>
</dbReference>
<dbReference type="Gene3D" id="4.10.1240.10">
    <property type="entry name" value="GPCR, family 2, extracellular hormone receptor domain"/>
    <property type="match status" value="1"/>
</dbReference>
<dbReference type="GO" id="GO:0009887">
    <property type="term" value="P:animal organ morphogenesis"/>
    <property type="evidence" value="ECO:0007669"/>
    <property type="project" value="TreeGrafter"/>
</dbReference>
<comment type="caution">
    <text evidence="9">Lacks conserved residue(s) required for the propagation of feature annotation.</text>
</comment>
<comment type="subunit">
    <text evidence="2">Heterodimer of burs and pburs.</text>
</comment>
<dbReference type="GO" id="GO:0005179">
    <property type="term" value="F:hormone activity"/>
    <property type="evidence" value="ECO:0007669"/>
    <property type="project" value="UniProtKB-KW"/>
</dbReference>
<reference evidence="13" key="1">
    <citation type="submission" date="2020-06" db="EMBL/GenBank/DDBJ databases">
        <authorList>
            <person name="Ji K."/>
            <person name="Li J."/>
        </authorList>
    </citation>
    <scope>NUCLEOTIDE SEQUENCE</scope>
    <source>
        <strain evidence="13">JKM2019</strain>
        <tissue evidence="13">Whole body</tissue>
    </source>
</reference>
<dbReference type="InterPro" id="IPR036445">
    <property type="entry name" value="GPCR_2_extracell_dom_sf"/>
</dbReference>
<dbReference type="PANTHER" id="PTHR15283">
    <property type="entry name" value="GREMLIN 1"/>
    <property type="match status" value="1"/>
</dbReference>
<reference evidence="13" key="2">
    <citation type="journal article" date="2021" name="World Allergy Organ. J.">
        <title>Chromosome-level assembly of Dermatophagoides farinae genome and transcriptome reveals two novel allergens Der f 37 and Der f 39.</title>
        <authorList>
            <person name="Chen J."/>
            <person name="Cai Z."/>
            <person name="Fan D."/>
            <person name="Hu J."/>
            <person name="Hou Y."/>
            <person name="He Y."/>
            <person name="Zhang Z."/>
            <person name="Zhao Z."/>
            <person name="Gao P."/>
            <person name="Hu W."/>
            <person name="Sun J."/>
            <person name="Li J."/>
            <person name="Ji K."/>
        </authorList>
    </citation>
    <scope>NUCLEOTIDE SEQUENCE</scope>
    <source>
        <strain evidence="13">JKM2019</strain>
    </source>
</reference>
<feature type="domain" description="CTCK" evidence="11">
    <location>
        <begin position="19"/>
        <end position="106"/>
    </location>
</feature>
<dbReference type="GO" id="GO:0004930">
    <property type="term" value="F:G protein-coupled receptor activity"/>
    <property type="evidence" value="ECO:0007669"/>
    <property type="project" value="InterPro"/>
</dbReference>
<evidence type="ECO:0000256" key="9">
    <source>
        <dbReference type="PROSITE-ProRule" id="PRU00039"/>
    </source>
</evidence>
<evidence type="ECO:0000313" key="13">
    <source>
        <dbReference type="EMBL" id="KAH7645882.1"/>
    </source>
</evidence>
<evidence type="ECO:0000256" key="3">
    <source>
        <dbReference type="ARBA" id="ARBA00018035"/>
    </source>
</evidence>
<sequence length="414" mass="45988">MVNDGQSIDKHEQTRMAECHLRPVIHILQRAGCIPKPIPSFACYGTCNSYVQVSDSKFWRLERSCNCCQEIGEREASVMLHCPGQTPQYRRVTTRAPVECLCRPCSAVDEQQVKPLEMFLHNHQFNSNLPSALNPCEVAIILMMIQDSRKASFNTRNWSKIVNDENNVSQTLNDSIVIDQVFSSVSMSLSSSTPAAPAMNNGNNNDRQDVDRPSSSLWTTRILTNNNDTVSIQCSQLFTNSAADLAVNDTSIMVNVTNIANITTNTGGASFKFGQLSQQLSNQSQLLFNETWLFSNLAANVHEDGINATSSANSIVMSENSSSFYCDTVWDGFYCWPMTASGTILMHSCRDIFDSVGELPKDQIDESTYNNGQSEICGSELSSQEIFIMIVDMMFDNACNLMMILPGEEMVSLE</sequence>
<dbReference type="GO" id="GO:0036122">
    <property type="term" value="F:BMP binding"/>
    <property type="evidence" value="ECO:0007669"/>
    <property type="project" value="TreeGrafter"/>
</dbReference>
<evidence type="ECO:0000256" key="1">
    <source>
        <dbReference type="ARBA" id="ARBA00004613"/>
    </source>
</evidence>
<evidence type="ECO:0000256" key="8">
    <source>
        <dbReference type="ARBA" id="ARBA00029634"/>
    </source>
</evidence>
<dbReference type="GO" id="GO:0016020">
    <property type="term" value="C:membrane"/>
    <property type="evidence" value="ECO:0007669"/>
    <property type="project" value="InterPro"/>
</dbReference>
<dbReference type="InterPro" id="IPR029034">
    <property type="entry name" value="Cystine-knot_cytokine"/>
</dbReference>
<keyword evidence="6" id="KW-0732">Signal</keyword>
<proteinExistence type="predicted"/>
<feature type="region of interest" description="Disordered" evidence="10">
    <location>
        <begin position="192"/>
        <end position="214"/>
    </location>
</feature>
<dbReference type="PANTHER" id="PTHR15283:SF7">
    <property type="entry name" value="BURSICON"/>
    <property type="match status" value="1"/>
</dbReference>
<evidence type="ECO:0000259" key="12">
    <source>
        <dbReference type="PROSITE" id="PS50227"/>
    </source>
</evidence>
<evidence type="ECO:0000256" key="2">
    <source>
        <dbReference type="ARBA" id="ARBA00011633"/>
    </source>
</evidence>
<accession>A0A9D4P8G6</accession>